<protein>
    <submittedName>
        <fullName evidence="1">Uncharacterized protein</fullName>
    </submittedName>
</protein>
<dbReference type="Proteomes" id="UP000697995">
    <property type="component" value="Unassembled WGS sequence"/>
</dbReference>
<dbReference type="EMBL" id="NRSG01000679">
    <property type="protein sequence ID" value="MBK1662679.1"/>
    <property type="molecule type" value="Genomic_DNA"/>
</dbReference>
<dbReference type="Gene3D" id="2.60.120.380">
    <property type="match status" value="1"/>
</dbReference>
<proteinExistence type="predicted"/>
<reference evidence="1 2" key="1">
    <citation type="journal article" date="2020" name="Microorganisms">
        <title>Osmotic Adaptation and Compatible Solute Biosynthesis of Phototrophic Bacteria as Revealed from Genome Analyses.</title>
        <authorList>
            <person name="Imhoff J.F."/>
            <person name="Rahn T."/>
            <person name="Kunzel S."/>
            <person name="Keller A."/>
            <person name="Neulinger S.C."/>
        </authorList>
    </citation>
    <scope>NUCLEOTIDE SEQUENCE [LARGE SCALE GENOMIC DNA]</scope>
    <source>
        <strain evidence="1 2">DSM 15382</strain>
    </source>
</reference>
<dbReference type="InterPro" id="IPR024079">
    <property type="entry name" value="MetalloPept_cat_dom_sf"/>
</dbReference>
<gene>
    <name evidence="1" type="ORF">CKO45_31385</name>
</gene>
<name>A0ABS1D774_9PROT</name>
<feature type="non-terminal residue" evidence="1">
    <location>
        <position position="512"/>
    </location>
</feature>
<organism evidence="1 2">
    <name type="scientific">Paracraurococcus ruber</name>
    <dbReference type="NCBI Taxonomy" id="77675"/>
    <lineage>
        <taxon>Bacteria</taxon>
        <taxon>Pseudomonadati</taxon>
        <taxon>Pseudomonadota</taxon>
        <taxon>Alphaproteobacteria</taxon>
        <taxon>Acetobacterales</taxon>
        <taxon>Roseomonadaceae</taxon>
        <taxon>Paracraurococcus</taxon>
    </lineage>
</organism>
<keyword evidence="2" id="KW-1185">Reference proteome</keyword>
<dbReference type="SUPFAM" id="SSF55486">
    <property type="entry name" value="Metalloproteases ('zincins'), catalytic domain"/>
    <property type="match status" value="1"/>
</dbReference>
<dbReference type="Gene3D" id="3.40.390.10">
    <property type="entry name" value="Collagenase (Catalytic Domain)"/>
    <property type="match status" value="1"/>
</dbReference>
<evidence type="ECO:0000313" key="2">
    <source>
        <dbReference type="Proteomes" id="UP000697995"/>
    </source>
</evidence>
<accession>A0ABS1D774</accession>
<sequence>MGGLVSYGDTFKLHSQASSPYKIFLDFGGHTTTGTAWNSFWNTPSFYSKAFSTDAAESFNATELLRIQQIWQRVAEYFAPFNIDVTTEDPGTEALRYSGATDTSYGIRVIVTDEDGKNYGGLGYVGSYTWSTDTGVFVYANRLGDGAKAIADAAAHEVGHSLGLNHDGRSGSEYYYGHGTGGTSWAPVMGVGYNASTVQWSNGGYNGATNTEDDLGIITGRNGGVTYRADDWGNSFASAGALGGTVANGIASIQTFGVISGSGARNDVDMFWFGLGSNGSIDFSVGAATQAFVSGAAGPVTTTSPFGMLDIGLTLYNSQFQVVASVNDITRTDARLTLSGLQGSTYYLAVDGVGWGDPTATTPTGWSDYGSLGQYLIRGTYSAVASTPSTPPPPSTTLQLTADQGSLSLTEGGSASITYKATGATTDILLTLAGAPIGTTLSASQLTLSAANDWTATVTLAAADDRDAAGTKSFTLQASSSAAPTLSTAGTLLDDDIAPVSAGRAFGTYTTA</sequence>
<comment type="caution">
    <text evidence="1">The sequence shown here is derived from an EMBL/GenBank/DDBJ whole genome shotgun (WGS) entry which is preliminary data.</text>
</comment>
<evidence type="ECO:0000313" key="1">
    <source>
        <dbReference type="EMBL" id="MBK1662679.1"/>
    </source>
</evidence>
<dbReference type="Pfam" id="PF13582">
    <property type="entry name" value="Reprolysin_3"/>
    <property type="match status" value="1"/>
</dbReference>